<dbReference type="PANTHER" id="PTHR43840:SF15">
    <property type="entry name" value="MITOCHONDRIAL METAL TRANSPORTER 1-RELATED"/>
    <property type="match status" value="1"/>
</dbReference>
<keyword evidence="4" id="KW-0410">Iron transport</keyword>
<feature type="transmembrane region" description="Helical" evidence="9">
    <location>
        <begin position="83"/>
        <end position="102"/>
    </location>
</feature>
<dbReference type="RefSeq" id="WP_027313067.1">
    <property type="nucleotide sequence ID" value="NZ_JAUESS010000009.1"/>
</dbReference>
<dbReference type="NCBIfam" id="TIGR01297">
    <property type="entry name" value="CDF"/>
    <property type="match status" value="1"/>
</dbReference>
<evidence type="ECO:0000313" key="13">
    <source>
        <dbReference type="Proteomes" id="UP001589628"/>
    </source>
</evidence>
<keyword evidence="6" id="KW-0862">Zinc</keyword>
<name>A0ABV5Z7V3_9GAMM</name>
<dbReference type="InterPro" id="IPR027469">
    <property type="entry name" value="Cation_efflux_TMD_sf"/>
</dbReference>
<evidence type="ECO:0000256" key="4">
    <source>
        <dbReference type="ARBA" id="ARBA00022496"/>
    </source>
</evidence>
<dbReference type="SUPFAM" id="SSF160240">
    <property type="entry name" value="Cation efflux protein cytoplasmic domain-like"/>
    <property type="match status" value="1"/>
</dbReference>
<evidence type="ECO:0000256" key="3">
    <source>
        <dbReference type="ARBA" id="ARBA00022448"/>
    </source>
</evidence>
<comment type="similarity">
    <text evidence="2">Belongs to the cation diffusion facilitator (CDF) transporter (TC 2.A.4) family. FieF subfamily.</text>
</comment>
<evidence type="ECO:0000256" key="1">
    <source>
        <dbReference type="ARBA" id="ARBA00004141"/>
    </source>
</evidence>
<comment type="subcellular location">
    <subcellularLocation>
        <location evidence="1">Membrane</location>
        <topology evidence="1">Multi-pass membrane protein</topology>
    </subcellularLocation>
</comment>
<sequence length="374" mass="41816">MSIAAANKQQAMQRVTLIGALINLVLGLAKTFAGWLFHSHALVADGIHSLSDLLTDVMVLVITRIAHQGPDHNHPYGHERFETLGTVVLGTILIAVAGAIGYDSLMRLTAEDSASFPTWPALAVTLASILGKEWLYHYTRRAGERLGSELMVANAWHHRSDALSSIVVLIALIGSLAGFVWMDALAAALVAVMVAHIGWKLCWSSLQELTDTGLPSQELRQIRHLMLDEEGVHSVHDLRTRKMGANFLLDVHLVVDDELTAAEAHHVGLRATQRVRDHYEQVKDIVFHIDVLADERAQLQLPSRSTIQAWLAPQLQPQQLQLLHLKLYYLQRKIRLELYFPLHQRTQAQALAQQILHSPPAWLADIQLWFNETD</sequence>
<feature type="transmembrane region" description="Helical" evidence="9">
    <location>
        <begin position="166"/>
        <end position="199"/>
    </location>
</feature>
<keyword evidence="4" id="KW-0408">Iron</keyword>
<dbReference type="Pfam" id="PF01545">
    <property type="entry name" value="Cation_efflux"/>
    <property type="match status" value="1"/>
</dbReference>
<feature type="transmembrane region" description="Helical" evidence="9">
    <location>
        <begin position="15"/>
        <end position="37"/>
    </location>
</feature>
<keyword evidence="6" id="KW-0864">Zinc transport</keyword>
<feature type="transmembrane region" description="Helical" evidence="9">
    <location>
        <begin position="114"/>
        <end position="131"/>
    </location>
</feature>
<dbReference type="Proteomes" id="UP001589628">
    <property type="component" value="Unassembled WGS sequence"/>
</dbReference>
<evidence type="ECO:0000259" key="10">
    <source>
        <dbReference type="Pfam" id="PF01545"/>
    </source>
</evidence>
<dbReference type="InterPro" id="IPR027470">
    <property type="entry name" value="Cation_efflux_CTD"/>
</dbReference>
<proteinExistence type="inferred from homology"/>
<evidence type="ECO:0000256" key="7">
    <source>
        <dbReference type="ARBA" id="ARBA00022989"/>
    </source>
</evidence>
<keyword evidence="8 9" id="KW-0472">Membrane</keyword>
<keyword evidence="6" id="KW-0406">Ion transport</keyword>
<dbReference type="Gene3D" id="3.30.70.1350">
    <property type="entry name" value="Cation efflux protein, cytoplasmic domain"/>
    <property type="match status" value="1"/>
</dbReference>
<evidence type="ECO:0000313" key="12">
    <source>
        <dbReference type="EMBL" id="MFB9885363.1"/>
    </source>
</evidence>
<gene>
    <name evidence="12" type="ORF">ACFFLH_02895</name>
</gene>
<dbReference type="InterPro" id="IPR036837">
    <property type="entry name" value="Cation_efflux_CTD_sf"/>
</dbReference>
<accession>A0ABV5Z7V3</accession>
<feature type="domain" description="Cation efflux protein cytoplasmic" evidence="11">
    <location>
        <begin position="214"/>
        <end position="290"/>
    </location>
</feature>
<evidence type="ECO:0000256" key="9">
    <source>
        <dbReference type="SAM" id="Phobius"/>
    </source>
</evidence>
<evidence type="ECO:0000256" key="5">
    <source>
        <dbReference type="ARBA" id="ARBA00022692"/>
    </source>
</evidence>
<keyword evidence="3" id="KW-0813">Transport</keyword>
<evidence type="ECO:0000256" key="8">
    <source>
        <dbReference type="ARBA" id="ARBA00023136"/>
    </source>
</evidence>
<evidence type="ECO:0000256" key="2">
    <source>
        <dbReference type="ARBA" id="ARBA00010212"/>
    </source>
</evidence>
<evidence type="ECO:0000259" key="11">
    <source>
        <dbReference type="Pfam" id="PF16916"/>
    </source>
</evidence>
<keyword evidence="13" id="KW-1185">Reference proteome</keyword>
<protein>
    <submittedName>
        <fullName evidence="12">Cation diffusion facilitator family transporter</fullName>
    </submittedName>
</protein>
<evidence type="ECO:0000256" key="6">
    <source>
        <dbReference type="ARBA" id="ARBA00022906"/>
    </source>
</evidence>
<dbReference type="SUPFAM" id="SSF161111">
    <property type="entry name" value="Cation efflux protein transmembrane domain-like"/>
    <property type="match status" value="1"/>
</dbReference>
<keyword evidence="5 9" id="KW-0812">Transmembrane</keyword>
<dbReference type="InterPro" id="IPR058533">
    <property type="entry name" value="Cation_efflux_TM"/>
</dbReference>
<comment type="caution">
    <text evidence="12">The sequence shown here is derived from an EMBL/GenBank/DDBJ whole genome shotgun (WGS) entry which is preliminary data.</text>
</comment>
<dbReference type="Gene3D" id="1.20.1510.10">
    <property type="entry name" value="Cation efflux protein transmembrane domain"/>
    <property type="match status" value="1"/>
</dbReference>
<reference evidence="12 13" key="1">
    <citation type="submission" date="2024-09" db="EMBL/GenBank/DDBJ databases">
        <authorList>
            <person name="Sun Q."/>
            <person name="Mori K."/>
        </authorList>
    </citation>
    <scope>NUCLEOTIDE SEQUENCE [LARGE SCALE GENOMIC DNA]</scope>
    <source>
        <strain evidence="12 13">ATCC 51285</strain>
    </source>
</reference>
<dbReference type="EMBL" id="JBHLZN010000001">
    <property type="protein sequence ID" value="MFB9885363.1"/>
    <property type="molecule type" value="Genomic_DNA"/>
</dbReference>
<dbReference type="InterPro" id="IPR050291">
    <property type="entry name" value="CDF_Transporter"/>
</dbReference>
<dbReference type="InterPro" id="IPR002524">
    <property type="entry name" value="Cation_efflux"/>
</dbReference>
<dbReference type="PANTHER" id="PTHR43840">
    <property type="entry name" value="MITOCHONDRIAL METAL TRANSPORTER 1-RELATED"/>
    <property type="match status" value="1"/>
</dbReference>
<keyword evidence="7 9" id="KW-1133">Transmembrane helix</keyword>
<dbReference type="Pfam" id="PF16916">
    <property type="entry name" value="ZT_dimer"/>
    <property type="match status" value="1"/>
</dbReference>
<feature type="domain" description="Cation efflux protein transmembrane" evidence="10">
    <location>
        <begin position="17"/>
        <end position="209"/>
    </location>
</feature>
<organism evidence="12 13">
    <name type="scientific">Balneatrix alpica</name>
    <dbReference type="NCBI Taxonomy" id="75684"/>
    <lineage>
        <taxon>Bacteria</taxon>
        <taxon>Pseudomonadati</taxon>
        <taxon>Pseudomonadota</taxon>
        <taxon>Gammaproteobacteria</taxon>
        <taxon>Oceanospirillales</taxon>
        <taxon>Balneatrichaceae</taxon>
        <taxon>Balneatrix</taxon>
    </lineage>
</organism>